<keyword evidence="2" id="KW-0443">Lipid metabolism</keyword>
<dbReference type="Pfam" id="PF04083">
    <property type="entry name" value="Abhydro_lipase"/>
    <property type="match status" value="1"/>
</dbReference>
<protein>
    <recommendedName>
        <fullName evidence="2">Lipase</fullName>
    </recommendedName>
</protein>
<gene>
    <name evidence="5" type="ORF">OEZ85_011640</name>
</gene>
<keyword evidence="3" id="KW-0732">Signal</keyword>
<reference evidence="5 6" key="1">
    <citation type="submission" date="2023-05" db="EMBL/GenBank/DDBJ databases">
        <title>A 100% complete, gapless, phased diploid assembly of the Scenedesmus obliquus UTEX 3031 genome.</title>
        <authorList>
            <person name="Biondi T.C."/>
            <person name="Hanschen E.R."/>
            <person name="Kwon T."/>
            <person name="Eng W."/>
            <person name="Kruse C.P.S."/>
            <person name="Koehler S.I."/>
            <person name="Kunde Y."/>
            <person name="Gleasner C.D."/>
            <person name="You Mak K.T."/>
            <person name="Polle J."/>
            <person name="Hovde B.T."/>
            <person name="Starkenburg S.R."/>
        </authorList>
    </citation>
    <scope>NUCLEOTIDE SEQUENCE [LARGE SCALE GENOMIC DNA]</scope>
    <source>
        <strain evidence="5 6">DOE0152z</strain>
    </source>
</reference>
<evidence type="ECO:0000313" key="5">
    <source>
        <dbReference type="EMBL" id="WIA11529.1"/>
    </source>
</evidence>
<accession>A0ABY8TR05</accession>
<feature type="chain" id="PRO_5047430989" description="Lipase" evidence="3">
    <location>
        <begin position="25"/>
        <end position="439"/>
    </location>
</feature>
<evidence type="ECO:0000313" key="6">
    <source>
        <dbReference type="Proteomes" id="UP001244341"/>
    </source>
</evidence>
<dbReference type="PANTHER" id="PTHR11005">
    <property type="entry name" value="LYSOSOMAL ACID LIPASE-RELATED"/>
    <property type="match status" value="1"/>
</dbReference>
<comment type="similarity">
    <text evidence="1 2">Belongs to the AB hydrolase superfamily. Lipase family.</text>
</comment>
<dbReference type="InterPro" id="IPR029058">
    <property type="entry name" value="AB_hydrolase_fold"/>
</dbReference>
<dbReference type="Proteomes" id="UP001244341">
    <property type="component" value="Chromosome 3b"/>
</dbReference>
<dbReference type="EMBL" id="CP126210">
    <property type="protein sequence ID" value="WIA11529.1"/>
    <property type="molecule type" value="Genomic_DNA"/>
</dbReference>
<dbReference type="SUPFAM" id="SSF53474">
    <property type="entry name" value="alpha/beta-Hydrolases"/>
    <property type="match status" value="1"/>
</dbReference>
<sequence length="439" mass="48766">MQHQRASCLAWVVLAVLALSSCDARIIRGLHQTAAGPIPSQQQRKLLQNPDAPALTQYGGLTMENIVPKNGYPLEKHAVDTPDGWRLNMYRIPHGKGQQPGPRPVVLLHHGITLSSACFTLLQPNESMAYVFADAGFDVWMANTRGNTFSRGNYNYSFRDPLYWRHSIDQYALVDAPAQIDLALQVSGAKKLAVVGHSQGSSIMYALLSSKPEYNEKVSVALHMGPVAFIADIAPGVVKDMASVGNDNMFQDMQMPEFLWYRLLAPYVKQCAGATAGAECMSALNNLLFGPSSLIKPEDFELILQTWPASVSTRNLHHWASMFRTAELDFSRYDYGTDCTSTTMFQDSCNQAEYGSLAPPQYELSLITTPTVILKGTVDVLATPADIAEQERRLQMAGSHVATIEYPGFSHMDFIWQRQTQQHITDMIRYAKQYAEGTY</sequence>
<dbReference type="Gene3D" id="3.40.50.1820">
    <property type="entry name" value="alpha/beta hydrolase"/>
    <property type="match status" value="1"/>
</dbReference>
<dbReference type="InterPro" id="IPR025483">
    <property type="entry name" value="Lipase_euk"/>
</dbReference>
<evidence type="ECO:0000256" key="2">
    <source>
        <dbReference type="PIRNR" id="PIRNR000862"/>
    </source>
</evidence>
<evidence type="ECO:0000256" key="3">
    <source>
        <dbReference type="SAM" id="SignalP"/>
    </source>
</evidence>
<evidence type="ECO:0000256" key="1">
    <source>
        <dbReference type="ARBA" id="ARBA00010701"/>
    </source>
</evidence>
<name>A0ABY8TR05_TETOB</name>
<proteinExistence type="inferred from homology"/>
<feature type="domain" description="Partial AB-hydrolase lipase" evidence="4">
    <location>
        <begin position="65"/>
        <end position="120"/>
    </location>
</feature>
<dbReference type="InterPro" id="IPR006693">
    <property type="entry name" value="AB_hydrolase_lipase"/>
</dbReference>
<keyword evidence="2" id="KW-0442">Lipid degradation</keyword>
<organism evidence="5 6">
    <name type="scientific">Tetradesmus obliquus</name>
    <name type="common">Green alga</name>
    <name type="synonym">Acutodesmus obliquus</name>
    <dbReference type="NCBI Taxonomy" id="3088"/>
    <lineage>
        <taxon>Eukaryota</taxon>
        <taxon>Viridiplantae</taxon>
        <taxon>Chlorophyta</taxon>
        <taxon>core chlorophytes</taxon>
        <taxon>Chlorophyceae</taxon>
        <taxon>CS clade</taxon>
        <taxon>Sphaeropleales</taxon>
        <taxon>Scenedesmaceae</taxon>
        <taxon>Tetradesmus</taxon>
    </lineage>
</organism>
<keyword evidence="6" id="KW-1185">Reference proteome</keyword>
<keyword evidence="2" id="KW-0378">Hydrolase</keyword>
<dbReference type="PIRSF" id="PIRSF000862">
    <property type="entry name" value="Steryl_ester_lip"/>
    <property type="match status" value="1"/>
</dbReference>
<evidence type="ECO:0000259" key="4">
    <source>
        <dbReference type="Pfam" id="PF04083"/>
    </source>
</evidence>
<dbReference type="PROSITE" id="PS51257">
    <property type="entry name" value="PROKAR_LIPOPROTEIN"/>
    <property type="match status" value="1"/>
</dbReference>
<feature type="signal peptide" evidence="3">
    <location>
        <begin position="1"/>
        <end position="24"/>
    </location>
</feature>